<dbReference type="Gene3D" id="3.40.50.1820">
    <property type="entry name" value="alpha/beta hydrolase"/>
    <property type="match status" value="1"/>
</dbReference>
<gene>
    <name evidence="1" type="ORF">BECKMB1821G_GA0114241_100434</name>
    <name evidence="3" type="ORF">BECKMB1821H_GA0114242_100250</name>
    <name evidence="2" type="ORF">BECKMB1821I_GA0114274_100632</name>
</gene>
<dbReference type="AlphaFoldDB" id="A0A450X1Y4"/>
<dbReference type="SUPFAM" id="SSF53474">
    <property type="entry name" value="alpha/beta-Hydrolases"/>
    <property type="match status" value="1"/>
</dbReference>
<dbReference type="Pfam" id="PF05990">
    <property type="entry name" value="DUF900"/>
    <property type="match status" value="1"/>
</dbReference>
<dbReference type="InterPro" id="IPR010297">
    <property type="entry name" value="DUF900_hydrolase"/>
</dbReference>
<dbReference type="EMBL" id="CAADFQ010000006">
    <property type="protein sequence ID" value="VFK28391.1"/>
    <property type="molecule type" value="Genomic_DNA"/>
</dbReference>
<reference evidence="1" key="1">
    <citation type="submission" date="2019-02" db="EMBL/GenBank/DDBJ databases">
        <authorList>
            <person name="Gruber-Vodicka R. H."/>
            <person name="Seah K. B. B."/>
        </authorList>
    </citation>
    <scope>NUCLEOTIDE SEQUENCE</scope>
    <source>
        <strain evidence="1">BECK_BZ197</strain>
        <strain evidence="3">BECK_BZ198</strain>
        <strain evidence="2">BECK_BZ199</strain>
    </source>
</reference>
<evidence type="ECO:0000313" key="1">
    <source>
        <dbReference type="EMBL" id="VFK23243.1"/>
    </source>
</evidence>
<dbReference type="PANTHER" id="PTHR36513:SF1">
    <property type="entry name" value="TRANSMEMBRANE PROTEIN"/>
    <property type="match status" value="1"/>
</dbReference>
<organism evidence="1">
    <name type="scientific">Candidatus Kentrum sp. MB</name>
    <dbReference type="NCBI Taxonomy" id="2138164"/>
    <lineage>
        <taxon>Bacteria</taxon>
        <taxon>Pseudomonadati</taxon>
        <taxon>Pseudomonadota</taxon>
        <taxon>Gammaproteobacteria</taxon>
        <taxon>Candidatus Kentrum</taxon>
    </lineage>
</organism>
<proteinExistence type="predicted"/>
<evidence type="ECO:0000313" key="2">
    <source>
        <dbReference type="EMBL" id="VFK28391.1"/>
    </source>
</evidence>
<dbReference type="EMBL" id="CAADFO010000004">
    <property type="protein sequence ID" value="VFK23243.1"/>
    <property type="molecule type" value="Genomic_DNA"/>
</dbReference>
<sequence length="424" mass="48076">MKYRSITYIICIFLVFIQPITRIAKAEDFDIPCIGESSNSGKKVGGFICLMGILGSPFSFGATTALCGGAMIVGAASDDQSKRCATKVKVFYATDRDYTSSHSPKEKYGINRSEMTYGTCDVNIPYKHDIGEIESPFWKQNEDPKKHFVLLNVDRKEKKIFFDELAARTRHLDNNDAFVFIHGYNSSFEDAAKRTAQIAYDLRFSGAPIFYSWHSKAEPEKYSADAESVRLTETNLKLFLKEIISKEDLDEIYVIAHSMGARALTRAFGELARENISGIQKVSEIILAAPDINVDIFREQIAPHFISSTHITLYASKNDKALELARRYNDSEPRLGDISEDYNEPYIFPGIESIDASLVDTTFFGHSYYGEKPVLQDICRLYRHNLRAHERVGKNGTLNEVKANGDKRYWRFKNMEELKGKICS</sequence>
<dbReference type="EMBL" id="CAADGH010000002">
    <property type="protein sequence ID" value="VFK74229.1"/>
    <property type="molecule type" value="Genomic_DNA"/>
</dbReference>
<protein>
    <submittedName>
        <fullName evidence="1">Esterase/lipase superfamily enzyme</fullName>
    </submittedName>
</protein>
<name>A0A450X1Y4_9GAMM</name>
<dbReference type="InterPro" id="IPR029058">
    <property type="entry name" value="AB_hydrolase_fold"/>
</dbReference>
<dbReference type="PANTHER" id="PTHR36513">
    <property type="entry name" value="ABC TRANSMEMBRANE TYPE-1 DOMAIN-CONTAINING PROTEIN"/>
    <property type="match status" value="1"/>
</dbReference>
<evidence type="ECO:0000313" key="3">
    <source>
        <dbReference type="EMBL" id="VFK74229.1"/>
    </source>
</evidence>
<accession>A0A450X1Y4</accession>